<keyword evidence="1" id="KW-0812">Transmembrane</keyword>
<feature type="transmembrane region" description="Helical" evidence="1">
    <location>
        <begin position="37"/>
        <end position="56"/>
    </location>
</feature>
<proteinExistence type="predicted"/>
<reference evidence="2 3" key="1">
    <citation type="submission" date="2017-12" db="EMBL/GenBank/DDBJ databases">
        <authorList>
            <person name="Hurst M.R.H."/>
        </authorList>
    </citation>
    <scope>NUCLEOTIDE SEQUENCE [LARGE SCALE GENOMIC DNA]</scope>
    <source>
        <strain evidence="2 3">TH11417</strain>
    </source>
</reference>
<dbReference type="RefSeq" id="WP_104967727.1">
    <property type="nucleotide sequence ID" value="NZ_CP025536.1"/>
</dbReference>
<dbReference type="EMBL" id="CP025536">
    <property type="protein sequence ID" value="AUW96399.1"/>
    <property type="molecule type" value="Genomic_DNA"/>
</dbReference>
<dbReference type="InterPro" id="IPR021697">
    <property type="entry name" value="DUF3278"/>
</dbReference>
<dbReference type="Pfam" id="PF11683">
    <property type="entry name" value="DUF3278"/>
    <property type="match status" value="1"/>
</dbReference>
<keyword evidence="3" id="KW-1185">Reference proteome</keyword>
<feature type="transmembrane region" description="Helical" evidence="1">
    <location>
        <begin position="116"/>
        <end position="134"/>
    </location>
</feature>
<sequence length="179" mass="20258">MAKKSNRLEKQFARFLGISGVFDEYVKQVAYQLAGHAYLVLTYYIMFSSLIFLLTYDFLPKYAGRIYVGLNILVTVFIIPLILKMKTDKADIDTSGFIEVPEEDLKRERQKAIKRGILSGIVFTGFMFVQNILATMENGKSLLDLLRNPWLIGGVLIAGSVFGGFMTVLAYFSIDKEKN</sequence>
<name>A0A2L0D477_9STRE</name>
<feature type="transmembrane region" description="Helical" evidence="1">
    <location>
        <begin position="150"/>
        <end position="174"/>
    </location>
</feature>
<dbReference type="KEGG" id="splr:C0J00_04365"/>
<feature type="transmembrane region" description="Helical" evidence="1">
    <location>
        <begin position="62"/>
        <end position="83"/>
    </location>
</feature>
<evidence type="ECO:0000256" key="1">
    <source>
        <dbReference type="SAM" id="Phobius"/>
    </source>
</evidence>
<evidence type="ECO:0000313" key="2">
    <source>
        <dbReference type="EMBL" id="AUW96399.1"/>
    </source>
</evidence>
<dbReference type="Proteomes" id="UP000238956">
    <property type="component" value="Chromosome"/>
</dbReference>
<evidence type="ECO:0000313" key="3">
    <source>
        <dbReference type="Proteomes" id="UP000238956"/>
    </source>
</evidence>
<protein>
    <recommendedName>
        <fullName evidence="4">DUF3278 domain-containing protein</fullName>
    </recommendedName>
</protein>
<gene>
    <name evidence="2" type="ORF">C0J00_04365</name>
</gene>
<accession>A0A2L0D477</accession>
<dbReference type="AlphaFoldDB" id="A0A2L0D477"/>
<keyword evidence="1" id="KW-0472">Membrane</keyword>
<reference evidence="2 3" key="2">
    <citation type="submission" date="2018-02" db="EMBL/GenBank/DDBJ databases">
        <title>Whole genome sequencing analysis of Streptococcus pluranimalium isolated from cattle infected mastitis in China.</title>
        <authorList>
            <person name="Zhang J.-R."/>
            <person name="Hu G.-Z."/>
        </authorList>
    </citation>
    <scope>NUCLEOTIDE SEQUENCE [LARGE SCALE GENOMIC DNA]</scope>
    <source>
        <strain evidence="2 3">TH11417</strain>
    </source>
</reference>
<dbReference type="OrthoDB" id="2142440at2"/>
<keyword evidence="1" id="KW-1133">Transmembrane helix</keyword>
<evidence type="ECO:0008006" key="4">
    <source>
        <dbReference type="Google" id="ProtNLM"/>
    </source>
</evidence>
<dbReference type="GeneID" id="98393140"/>
<organism evidence="2 3">
    <name type="scientific">Streptococcus pluranimalium</name>
    <dbReference type="NCBI Taxonomy" id="82348"/>
    <lineage>
        <taxon>Bacteria</taxon>
        <taxon>Bacillati</taxon>
        <taxon>Bacillota</taxon>
        <taxon>Bacilli</taxon>
        <taxon>Lactobacillales</taxon>
        <taxon>Streptococcaceae</taxon>
        <taxon>Streptococcus</taxon>
    </lineage>
</organism>